<name>A0ABW1ZUA8_9GAMM</name>
<feature type="transmembrane region" description="Helical" evidence="8">
    <location>
        <begin position="273"/>
        <end position="291"/>
    </location>
</feature>
<organism evidence="10 12">
    <name type="scientific">Marinobacterium aestuariivivens</name>
    <dbReference type="NCBI Taxonomy" id="1698799"/>
    <lineage>
        <taxon>Bacteria</taxon>
        <taxon>Pseudomonadati</taxon>
        <taxon>Pseudomonadota</taxon>
        <taxon>Gammaproteobacteria</taxon>
        <taxon>Oceanospirillales</taxon>
        <taxon>Oceanospirillaceae</taxon>
        <taxon>Marinobacterium</taxon>
    </lineage>
</organism>
<accession>A0ABW1ZUA8</accession>
<dbReference type="EMBL" id="JBHSWE010000001">
    <property type="protein sequence ID" value="MFC6673977.1"/>
    <property type="molecule type" value="Genomic_DNA"/>
</dbReference>
<dbReference type="PANTHER" id="PTHR42929">
    <property type="entry name" value="INNER MEMBRANE ABC TRANSPORTER PERMEASE PROTEIN YDCU-RELATED-RELATED"/>
    <property type="match status" value="1"/>
</dbReference>
<comment type="caution">
    <text evidence="10">The sequence shown here is derived from an EMBL/GenBank/DDBJ whole genome shotgun (WGS) entry which is preliminary data.</text>
</comment>
<feature type="transmembrane region" description="Helical" evidence="8">
    <location>
        <begin position="168"/>
        <end position="187"/>
    </location>
</feature>
<keyword evidence="4" id="KW-1003">Cell membrane</keyword>
<dbReference type="InterPro" id="IPR000515">
    <property type="entry name" value="MetI-like"/>
</dbReference>
<reference evidence="12" key="2">
    <citation type="journal article" date="2019" name="Int. J. Syst. Evol. Microbiol.">
        <title>The Global Catalogue of Microorganisms (GCM) 10K type strain sequencing project: providing services to taxonomists for standard genome sequencing and annotation.</title>
        <authorList>
            <consortium name="The Broad Institute Genomics Platform"/>
            <consortium name="The Broad Institute Genome Sequencing Center for Infectious Disease"/>
            <person name="Wu L."/>
            <person name="Ma J."/>
        </authorList>
    </citation>
    <scope>NUCLEOTIDE SEQUENCE [LARGE SCALE GENOMIC DNA]</scope>
    <source>
        <strain evidence="12">NBRC 111756</strain>
    </source>
</reference>
<feature type="domain" description="ABC transmembrane type-1" evidence="9">
    <location>
        <begin position="82"/>
        <end position="288"/>
    </location>
</feature>
<protein>
    <submittedName>
        <fullName evidence="10">ABC transporter permease</fullName>
    </submittedName>
</protein>
<keyword evidence="7 8" id="KW-0472">Membrane</keyword>
<feature type="transmembrane region" description="Helical" evidence="8">
    <location>
        <begin position="215"/>
        <end position="240"/>
    </location>
</feature>
<evidence type="ECO:0000256" key="3">
    <source>
        <dbReference type="ARBA" id="ARBA00022448"/>
    </source>
</evidence>
<gene>
    <name evidence="10" type="ORF">ACFQDL_00130</name>
    <name evidence="11" type="ORF">ACFQDL_30715</name>
</gene>
<keyword evidence="5 8" id="KW-0812">Transmembrane</keyword>
<dbReference type="Gene3D" id="1.10.3720.10">
    <property type="entry name" value="MetI-like"/>
    <property type="match status" value="1"/>
</dbReference>
<feature type="transmembrane region" description="Helical" evidence="8">
    <location>
        <begin position="12"/>
        <end position="37"/>
    </location>
</feature>
<evidence type="ECO:0000256" key="2">
    <source>
        <dbReference type="ARBA" id="ARBA00007069"/>
    </source>
</evidence>
<dbReference type="CDD" id="cd06261">
    <property type="entry name" value="TM_PBP2"/>
    <property type="match status" value="1"/>
</dbReference>
<reference evidence="10" key="3">
    <citation type="submission" date="2024-09" db="EMBL/GenBank/DDBJ databases">
        <authorList>
            <person name="Sun Q."/>
            <person name="Mori K."/>
        </authorList>
    </citation>
    <scope>NUCLEOTIDE SEQUENCE</scope>
    <source>
        <strain evidence="10">NBRC 111756</strain>
    </source>
</reference>
<sequence>MRHCLENPLQRRLMLLLPVACSLVLLIFVPLAIMGYISLLPRNTFGGVDWHAAMQWDSYRLLFMEQDFDNNWEINWSYLQTLWRSLAQAGVTTLVCFLFGFPIALWMVSLPERQRNLMVLLITIPFWTNLLIRNYAWLIILRENGWLSQTLNGLLPEGMSVTLLYNDFAVAVGLIYSFLPFMVLPVYSCLEKLDWRLVEAAYDLGATRWQALRRVILPLSLPGVVAGSLLVFVPSIGAFITPALLGGGKTMMIGNLIQEQFGPARNWPLGSSLSFLLLALMLLAILAYVLYGKRLSRRTAPGVPS</sequence>
<dbReference type="PANTHER" id="PTHR42929:SF1">
    <property type="entry name" value="INNER MEMBRANE ABC TRANSPORTER PERMEASE PROTEIN YDCU-RELATED"/>
    <property type="match status" value="1"/>
</dbReference>
<evidence type="ECO:0000256" key="1">
    <source>
        <dbReference type="ARBA" id="ARBA00004651"/>
    </source>
</evidence>
<dbReference type="PROSITE" id="PS50928">
    <property type="entry name" value="ABC_TM1"/>
    <property type="match status" value="1"/>
</dbReference>
<keyword evidence="6 8" id="KW-1133">Transmembrane helix</keyword>
<feature type="transmembrane region" description="Helical" evidence="8">
    <location>
        <begin position="119"/>
        <end position="140"/>
    </location>
</feature>
<dbReference type="Pfam" id="PF00528">
    <property type="entry name" value="BPD_transp_1"/>
    <property type="match status" value="1"/>
</dbReference>
<dbReference type="EMBL" id="JBHSWE010000001">
    <property type="protein sequence ID" value="MFC6668697.1"/>
    <property type="molecule type" value="Genomic_DNA"/>
</dbReference>
<keyword evidence="12" id="KW-1185">Reference proteome</keyword>
<evidence type="ECO:0000313" key="11">
    <source>
        <dbReference type="EMBL" id="MFC6673977.1"/>
    </source>
</evidence>
<dbReference type="InterPro" id="IPR035906">
    <property type="entry name" value="MetI-like_sf"/>
</dbReference>
<evidence type="ECO:0000256" key="5">
    <source>
        <dbReference type="ARBA" id="ARBA00022692"/>
    </source>
</evidence>
<comment type="subcellular location">
    <subcellularLocation>
        <location evidence="1 8">Cell membrane</location>
        <topology evidence="1 8">Multi-pass membrane protein</topology>
    </subcellularLocation>
</comment>
<evidence type="ECO:0000256" key="6">
    <source>
        <dbReference type="ARBA" id="ARBA00022989"/>
    </source>
</evidence>
<dbReference type="Proteomes" id="UP001596422">
    <property type="component" value="Unassembled WGS sequence"/>
</dbReference>
<reference evidence="10" key="1">
    <citation type="journal article" date="2014" name="Int. J. Syst. Evol. Microbiol.">
        <title>Complete genome of a new Firmicutes species belonging to the dominant human colonic microbiota ('Ruminococcus bicirculans') reveals two chromosomes and a selective capacity to utilize plant glucans.</title>
        <authorList>
            <consortium name="NISC Comparative Sequencing Program"/>
            <person name="Wegmann U."/>
            <person name="Louis P."/>
            <person name="Goesmann A."/>
            <person name="Henrissat B."/>
            <person name="Duncan S.H."/>
            <person name="Flint H.J."/>
        </authorList>
    </citation>
    <scope>NUCLEOTIDE SEQUENCE</scope>
    <source>
        <strain evidence="10">NBRC 111756</strain>
    </source>
</reference>
<evidence type="ECO:0000259" key="9">
    <source>
        <dbReference type="PROSITE" id="PS50928"/>
    </source>
</evidence>
<evidence type="ECO:0000313" key="10">
    <source>
        <dbReference type="EMBL" id="MFC6668697.1"/>
    </source>
</evidence>
<comment type="similarity">
    <text evidence="2">Belongs to the binding-protein-dependent transport system permease family. CysTW subfamily.</text>
</comment>
<evidence type="ECO:0000256" key="8">
    <source>
        <dbReference type="RuleBase" id="RU363032"/>
    </source>
</evidence>
<evidence type="ECO:0000313" key="12">
    <source>
        <dbReference type="Proteomes" id="UP001596422"/>
    </source>
</evidence>
<proteinExistence type="inferred from homology"/>
<dbReference type="SUPFAM" id="SSF161098">
    <property type="entry name" value="MetI-like"/>
    <property type="match status" value="1"/>
</dbReference>
<keyword evidence="3 8" id="KW-0813">Transport</keyword>
<evidence type="ECO:0000256" key="4">
    <source>
        <dbReference type="ARBA" id="ARBA00022475"/>
    </source>
</evidence>
<feature type="transmembrane region" description="Helical" evidence="8">
    <location>
        <begin position="86"/>
        <end position="107"/>
    </location>
</feature>
<dbReference type="RefSeq" id="WP_379907233.1">
    <property type="nucleotide sequence ID" value="NZ_JBHSWE010000001.1"/>
</dbReference>
<evidence type="ECO:0000256" key="7">
    <source>
        <dbReference type="ARBA" id="ARBA00023136"/>
    </source>
</evidence>